<dbReference type="EMBL" id="ABXH02000002">
    <property type="protein sequence ID" value="EEP45177.1"/>
    <property type="molecule type" value="Genomic_DNA"/>
</dbReference>
<dbReference type="InterPro" id="IPR010813">
    <property type="entry name" value="DUF1413"/>
</dbReference>
<evidence type="ECO:0000313" key="2">
    <source>
        <dbReference type="Proteomes" id="UP000003295"/>
    </source>
</evidence>
<accession>C4F7F4</accession>
<protein>
    <submittedName>
        <fullName evidence="1">Uncharacterized protein</fullName>
    </submittedName>
</protein>
<dbReference type="STRING" id="521003.COLINT_01969"/>
<gene>
    <name evidence="1" type="ORF">COLINT_01969</name>
</gene>
<name>C4F7F4_9ACTN</name>
<dbReference type="HOGENOM" id="CLU_2583675_0_0_11"/>
<dbReference type="AlphaFoldDB" id="C4F7F4"/>
<comment type="caution">
    <text evidence="1">The sequence shown here is derived from an EMBL/GenBank/DDBJ whole genome shotgun (WGS) entry which is preliminary data.</text>
</comment>
<proteinExistence type="predicted"/>
<dbReference type="Pfam" id="PF07205">
    <property type="entry name" value="DUF1413"/>
    <property type="match status" value="1"/>
</dbReference>
<reference evidence="1 2" key="1">
    <citation type="submission" date="2009-04" db="EMBL/GenBank/DDBJ databases">
        <authorList>
            <person name="Weinstock G."/>
            <person name="Sodergren E."/>
            <person name="Clifton S."/>
            <person name="Fulton L."/>
            <person name="Fulton B."/>
            <person name="Courtney L."/>
            <person name="Fronick C."/>
            <person name="Harrison M."/>
            <person name="Strong C."/>
            <person name="Farmer C."/>
            <person name="Delahaunty K."/>
            <person name="Markovic C."/>
            <person name="Hall O."/>
            <person name="Minx P."/>
            <person name="Tomlinson C."/>
            <person name="Mitreva M."/>
            <person name="Nelson J."/>
            <person name="Hou S."/>
            <person name="Wollam A."/>
            <person name="Pepin K.H."/>
            <person name="Johnson M."/>
            <person name="Bhonagiri V."/>
            <person name="Nash W.E."/>
            <person name="Warren W."/>
            <person name="Chinwalla A."/>
            <person name="Mardis E.R."/>
            <person name="Wilson R.K."/>
        </authorList>
    </citation>
    <scope>NUCLEOTIDE SEQUENCE [LARGE SCALE GENOMIC DNA]</scope>
    <source>
        <strain evidence="1 2">DSM 13280</strain>
    </source>
</reference>
<evidence type="ECO:0000313" key="1">
    <source>
        <dbReference type="EMBL" id="EEP45177.1"/>
    </source>
</evidence>
<dbReference type="RefSeq" id="WP_006722217.1">
    <property type="nucleotide sequence ID" value="NZ_GG692710.1"/>
</dbReference>
<sequence>MGSANFDEMFNEAQKAIDQLEPRTVFEVKSLFKGTAWSNLERGEKISFGVFFSKKYQSGALPPIEKIERGKNNHTRYRRL</sequence>
<dbReference type="Proteomes" id="UP000003295">
    <property type="component" value="Unassembled WGS sequence"/>
</dbReference>
<organism evidence="1 2">
    <name type="scientific">Collinsella intestinalis DSM 13280</name>
    <dbReference type="NCBI Taxonomy" id="521003"/>
    <lineage>
        <taxon>Bacteria</taxon>
        <taxon>Bacillati</taxon>
        <taxon>Actinomycetota</taxon>
        <taxon>Coriobacteriia</taxon>
        <taxon>Coriobacteriales</taxon>
        <taxon>Coriobacteriaceae</taxon>
        <taxon>Collinsella</taxon>
    </lineage>
</organism>